<dbReference type="AlphaFoldDB" id="A0A2H5XB58"/>
<dbReference type="Pfam" id="PF00498">
    <property type="entry name" value="FHA"/>
    <property type="match status" value="1"/>
</dbReference>
<accession>A0A2H5XB58</accession>
<dbReference type="InterPro" id="IPR000253">
    <property type="entry name" value="FHA_dom"/>
</dbReference>
<dbReference type="InterPro" id="IPR050923">
    <property type="entry name" value="Cell_Proc_Reg/RNA_Proc"/>
</dbReference>
<evidence type="ECO:0000313" key="4">
    <source>
        <dbReference type="Proteomes" id="UP000236173"/>
    </source>
</evidence>
<evidence type="ECO:0000313" key="3">
    <source>
        <dbReference type="EMBL" id="GBC98405.1"/>
    </source>
</evidence>
<proteinExistence type="predicted"/>
<feature type="domain" description="FHA" evidence="2">
    <location>
        <begin position="130"/>
        <end position="189"/>
    </location>
</feature>
<sequence length="216" mass="22052">MAVKCPHCGTENLDGALFCDECGASLAEAPASQQGAGTAGQGTVDQRPSIPPPSAPAGGGTVQCPTCHHENPADARFCENCGGTLTAASVPPPEAVGAAPGAPAPAVPVATLVIADSNAELPLDLSKGEALIGRADPVSRVYPDVDLTPHGGYEAGVSRRHCRIFRQGDQFFVEDLGSTNGTKVNGQPLPPNQPRALSDGDVLELGLLRLTFRVNA</sequence>
<dbReference type="Gene3D" id="2.60.200.20">
    <property type="match status" value="1"/>
</dbReference>
<reference evidence="4" key="1">
    <citation type="submission" date="2017-09" db="EMBL/GenBank/DDBJ databases">
        <title>Metaegenomics of thermophilic ammonia-oxidizing enrichment culture.</title>
        <authorList>
            <person name="Kato S."/>
            <person name="Suzuki K."/>
        </authorList>
    </citation>
    <scope>NUCLEOTIDE SEQUENCE [LARGE SCALE GENOMIC DNA]</scope>
</reference>
<dbReference type="SUPFAM" id="SSF49879">
    <property type="entry name" value="SMAD/FHA domain"/>
    <property type="match status" value="1"/>
</dbReference>
<gene>
    <name evidence="3" type="primary">fhaA</name>
    <name evidence="3" type="ORF">HRbin17_00917</name>
</gene>
<dbReference type="Proteomes" id="UP000236173">
    <property type="component" value="Unassembled WGS sequence"/>
</dbReference>
<organism evidence="3 4">
    <name type="scientific">Candidatus Fervidibacter japonicus</name>
    <dbReference type="NCBI Taxonomy" id="2035412"/>
    <lineage>
        <taxon>Bacteria</taxon>
        <taxon>Candidatus Fervidibacterota</taxon>
        <taxon>Candidatus Fervidibacter</taxon>
    </lineage>
</organism>
<comment type="caution">
    <text evidence="3">The sequence shown here is derived from an EMBL/GenBank/DDBJ whole genome shotgun (WGS) entry which is preliminary data.</text>
</comment>
<dbReference type="InterPro" id="IPR025874">
    <property type="entry name" value="DZR"/>
</dbReference>
<evidence type="ECO:0000259" key="2">
    <source>
        <dbReference type="PROSITE" id="PS50006"/>
    </source>
</evidence>
<dbReference type="PANTHER" id="PTHR23308">
    <property type="entry name" value="NUCLEAR INHIBITOR OF PROTEIN PHOSPHATASE-1"/>
    <property type="match status" value="1"/>
</dbReference>
<dbReference type="InterPro" id="IPR008984">
    <property type="entry name" value="SMAD_FHA_dom_sf"/>
</dbReference>
<dbReference type="CDD" id="cd00060">
    <property type="entry name" value="FHA"/>
    <property type="match status" value="1"/>
</dbReference>
<evidence type="ECO:0000256" key="1">
    <source>
        <dbReference type="SAM" id="MobiDB-lite"/>
    </source>
</evidence>
<dbReference type="EMBL" id="BEHT01000010">
    <property type="protein sequence ID" value="GBC98405.1"/>
    <property type="molecule type" value="Genomic_DNA"/>
</dbReference>
<name>A0A2H5XB58_9BACT</name>
<dbReference type="Pfam" id="PF12773">
    <property type="entry name" value="DZR"/>
    <property type="match status" value="1"/>
</dbReference>
<dbReference type="PROSITE" id="PS50006">
    <property type="entry name" value="FHA_DOMAIN"/>
    <property type="match status" value="1"/>
</dbReference>
<dbReference type="SMART" id="SM00240">
    <property type="entry name" value="FHA"/>
    <property type="match status" value="1"/>
</dbReference>
<feature type="region of interest" description="Disordered" evidence="1">
    <location>
        <begin position="33"/>
        <end position="59"/>
    </location>
</feature>
<protein>
    <submittedName>
        <fullName evidence="3">FHA domain-containing protein FhaA</fullName>
    </submittedName>
</protein>